<evidence type="ECO:0000313" key="2">
    <source>
        <dbReference type="Proteomes" id="UP000276133"/>
    </source>
</evidence>
<reference evidence="1 2" key="1">
    <citation type="journal article" date="2018" name="Sci. Rep.">
        <title>Genomic signatures of local adaptation to the degree of environmental predictability in rotifers.</title>
        <authorList>
            <person name="Franch-Gras L."/>
            <person name="Hahn C."/>
            <person name="Garcia-Roger E.M."/>
            <person name="Carmona M.J."/>
            <person name="Serra M."/>
            <person name="Gomez A."/>
        </authorList>
    </citation>
    <scope>NUCLEOTIDE SEQUENCE [LARGE SCALE GENOMIC DNA]</scope>
    <source>
        <strain evidence="1">HYR1</strain>
    </source>
</reference>
<dbReference type="AlphaFoldDB" id="A0A3M7RB69"/>
<gene>
    <name evidence="1" type="ORF">BpHYR1_019642</name>
</gene>
<sequence length="142" mass="17153">MGFAINIHIYILDLWCNLNYYGSIQHRNRCNFHLKEDKELNQHFRWTMVANYSYLLNQILAHCLFFHHLANIFHFHSSSVSIAASWLPARTLKKPYKISMVNHTFYKHSLFLLYINLETEKKIMLKKQKLTWILAAKRRKEK</sequence>
<dbReference type="Proteomes" id="UP000276133">
    <property type="component" value="Unassembled WGS sequence"/>
</dbReference>
<accession>A0A3M7RB69</accession>
<dbReference type="EMBL" id="REGN01003772">
    <property type="protein sequence ID" value="RNA20843.1"/>
    <property type="molecule type" value="Genomic_DNA"/>
</dbReference>
<comment type="caution">
    <text evidence="1">The sequence shown here is derived from an EMBL/GenBank/DDBJ whole genome shotgun (WGS) entry which is preliminary data.</text>
</comment>
<organism evidence="1 2">
    <name type="scientific">Brachionus plicatilis</name>
    <name type="common">Marine rotifer</name>
    <name type="synonym">Brachionus muelleri</name>
    <dbReference type="NCBI Taxonomy" id="10195"/>
    <lineage>
        <taxon>Eukaryota</taxon>
        <taxon>Metazoa</taxon>
        <taxon>Spiralia</taxon>
        <taxon>Gnathifera</taxon>
        <taxon>Rotifera</taxon>
        <taxon>Eurotatoria</taxon>
        <taxon>Monogononta</taxon>
        <taxon>Pseudotrocha</taxon>
        <taxon>Ploima</taxon>
        <taxon>Brachionidae</taxon>
        <taxon>Brachionus</taxon>
    </lineage>
</organism>
<protein>
    <submittedName>
        <fullName evidence="1">Uncharacterized protein</fullName>
    </submittedName>
</protein>
<proteinExistence type="predicted"/>
<evidence type="ECO:0000313" key="1">
    <source>
        <dbReference type="EMBL" id="RNA20843.1"/>
    </source>
</evidence>
<keyword evidence="2" id="KW-1185">Reference proteome</keyword>
<name>A0A3M7RB69_BRAPC</name>